<evidence type="ECO:0000259" key="2">
    <source>
        <dbReference type="PROSITE" id="PS51034"/>
    </source>
</evidence>
<comment type="similarity">
    <text evidence="1">Belongs to the ZP domain family. ZPC subfamily.</text>
</comment>
<protein>
    <recommendedName>
        <fullName evidence="1">Zona pellucida sperm-binding protein 3</fullName>
    </recommendedName>
</protein>
<accession>G3PJQ8</accession>
<dbReference type="AlphaFoldDB" id="G3PJQ8"/>
<name>G3PJQ8_GASAC</name>
<comment type="PTM">
    <text evidence="1">Proteolytically cleaved before the transmembrane segment to yield the secreted ectodomain incorporated in the zona pellucida.</text>
</comment>
<organism evidence="3 4">
    <name type="scientific">Gasterosteus aculeatus aculeatus</name>
    <name type="common">three-spined stickleback</name>
    <dbReference type="NCBI Taxonomy" id="481459"/>
    <lineage>
        <taxon>Eukaryota</taxon>
        <taxon>Metazoa</taxon>
        <taxon>Chordata</taxon>
        <taxon>Craniata</taxon>
        <taxon>Vertebrata</taxon>
        <taxon>Euteleostomi</taxon>
        <taxon>Actinopterygii</taxon>
        <taxon>Neopterygii</taxon>
        <taxon>Teleostei</taxon>
        <taxon>Neoteleostei</taxon>
        <taxon>Acanthomorphata</taxon>
        <taxon>Eupercaria</taxon>
        <taxon>Perciformes</taxon>
        <taxon>Cottioidei</taxon>
        <taxon>Gasterosteales</taxon>
        <taxon>Gasterosteidae</taxon>
        <taxon>Gasterosteus</taxon>
    </lineage>
</organism>
<keyword evidence="1" id="KW-1015">Disulfide bond</keyword>
<dbReference type="GO" id="GO:2000344">
    <property type="term" value="P:positive regulation of acrosome reaction"/>
    <property type="evidence" value="ECO:0007669"/>
    <property type="project" value="UniProtKB-UniRule"/>
</dbReference>
<keyword evidence="1" id="KW-0472">Membrane</keyword>
<comment type="domain">
    <text evidence="1">The ZP domain is involved in the polymerization of the ZP proteins to form the zona pellucida.</text>
</comment>
<dbReference type="GO" id="GO:0035803">
    <property type="term" value="P:egg coat formation"/>
    <property type="evidence" value="ECO:0007669"/>
    <property type="project" value="UniProtKB-UniRule"/>
</dbReference>
<comment type="function">
    <text evidence="1">Component of the zona pellucida, an extracellular matrix surrounding oocytes which mediates sperm binding, induction of the acrosome reaction and prevents post-fertilization polyspermy. The zona pellucida is composed of 3 to 4 glycoproteins, ZP1, ZP2, ZP3, and ZP4. ZP3 is essential for sperm binding and zona matrix formation.</text>
</comment>
<feature type="signal peptide" evidence="1">
    <location>
        <begin position="1"/>
        <end position="23"/>
    </location>
</feature>
<dbReference type="GO" id="GO:0035805">
    <property type="term" value="C:egg coat"/>
    <property type="evidence" value="ECO:0007669"/>
    <property type="project" value="UniProtKB-SubCell"/>
</dbReference>
<feature type="domain" description="ZP" evidence="2">
    <location>
        <begin position="246"/>
        <end position="343"/>
    </location>
</feature>
<reference evidence="3" key="3">
    <citation type="submission" date="2025-09" db="UniProtKB">
        <authorList>
            <consortium name="Ensembl"/>
        </authorList>
    </citation>
    <scope>IDENTIFICATION</scope>
</reference>
<dbReference type="Ensembl" id="ENSGACT00000017873.2">
    <property type="protein sequence ID" value="ENSGACP00000017838.2"/>
    <property type="gene ID" value="ENSGACG00000013494.2"/>
</dbReference>
<dbReference type="InterPro" id="IPR055356">
    <property type="entry name" value="ZP-N"/>
</dbReference>
<dbReference type="Bgee" id="ENSGACG00000013494">
    <property type="expression patterns" value="Expressed in mesonephros"/>
</dbReference>
<keyword evidence="1" id="KW-0272">Extracellular matrix</keyword>
<evidence type="ECO:0000256" key="1">
    <source>
        <dbReference type="RuleBase" id="RU367066"/>
    </source>
</evidence>
<dbReference type="FunFam" id="2.60.40.3210:FF:000001">
    <property type="entry name" value="Zona pellucida sperm-binding protein 3"/>
    <property type="match status" value="2"/>
</dbReference>
<evidence type="ECO:0000313" key="3">
    <source>
        <dbReference type="Ensembl" id="ENSGACP00000017838.2"/>
    </source>
</evidence>
<dbReference type="GO" id="GO:0035804">
    <property type="term" value="F:structural constituent of egg coat"/>
    <property type="evidence" value="ECO:0007669"/>
    <property type="project" value="UniProtKB-UniRule"/>
</dbReference>
<evidence type="ECO:0000313" key="4">
    <source>
        <dbReference type="Proteomes" id="UP000007635"/>
    </source>
</evidence>
<dbReference type="eggNOG" id="ENOG502QSZF">
    <property type="taxonomic scope" value="Eukaryota"/>
</dbReference>
<keyword evidence="1" id="KW-0732">Signal</keyword>
<dbReference type="PROSITE" id="PS51034">
    <property type="entry name" value="ZP_2"/>
    <property type="match status" value="1"/>
</dbReference>
<dbReference type="GO" id="GO:0007339">
    <property type="term" value="P:binding of sperm to zona pellucida"/>
    <property type="evidence" value="ECO:0007669"/>
    <property type="project" value="UniProtKB-UniRule"/>
</dbReference>
<dbReference type="GO" id="GO:0032190">
    <property type="term" value="F:acrosin binding"/>
    <property type="evidence" value="ECO:0007669"/>
    <property type="project" value="TreeGrafter"/>
</dbReference>
<keyword evidence="1" id="KW-0964">Secreted</keyword>
<keyword evidence="4" id="KW-1185">Reference proteome</keyword>
<dbReference type="GO" id="GO:0005886">
    <property type="term" value="C:plasma membrane"/>
    <property type="evidence" value="ECO:0007669"/>
    <property type="project" value="UniProtKB-SubCell"/>
</dbReference>
<dbReference type="Gene3D" id="2.60.40.3210">
    <property type="entry name" value="Zona pellucida, ZP-N domain"/>
    <property type="match status" value="3"/>
</dbReference>
<keyword evidence="1" id="KW-0165">Cleavage on pair of basic residues</keyword>
<reference evidence="3 4" key="1">
    <citation type="journal article" date="2021" name="G3 (Bethesda)">
        <title>Improved contiguity of the threespine stickleback genome using long-read sequencing.</title>
        <authorList>
            <person name="Nath S."/>
            <person name="Shaw D.E."/>
            <person name="White M.A."/>
        </authorList>
    </citation>
    <scope>NUCLEOTIDE SEQUENCE [LARGE SCALE GENOMIC DNA]</scope>
    <source>
        <strain evidence="3 4">Lake Benthic</strain>
    </source>
</reference>
<dbReference type="PANTHER" id="PTHR11576">
    <property type="entry name" value="ZONA PELLUCIDA SPERM-BINDING PROTEIN 3"/>
    <property type="match status" value="1"/>
</dbReference>
<dbReference type="PANTHER" id="PTHR11576:SF2">
    <property type="entry name" value="ZONA PELLUCIDA SPERM-BINDING PROTEIN 3"/>
    <property type="match status" value="1"/>
</dbReference>
<dbReference type="OMA" id="MEIGVEC"/>
<reference evidence="3" key="2">
    <citation type="submission" date="2025-08" db="UniProtKB">
        <authorList>
            <consortium name="Ensembl"/>
        </authorList>
    </citation>
    <scope>IDENTIFICATION</scope>
</reference>
<dbReference type="SMART" id="SM00241">
    <property type="entry name" value="ZP"/>
    <property type="match status" value="1"/>
</dbReference>
<feature type="chain" id="PRO_5043112464" description="Zona pellucida sperm-binding protein 3" evidence="1">
    <location>
        <begin position="24"/>
        <end position="343"/>
    </location>
</feature>
<dbReference type="Pfam" id="PF23344">
    <property type="entry name" value="ZP-N"/>
    <property type="match status" value="2"/>
</dbReference>
<comment type="subcellular location">
    <subcellularLocation>
        <location evidence="1">Zona pellucida</location>
    </subcellularLocation>
    <subcellularLocation>
        <location evidence="1">Cell membrane</location>
        <topology evidence="1">Single-pass type I membrane protein</topology>
    </subcellularLocation>
</comment>
<sequence length="343" mass="37843">MGSRHLLVFVLACVSCSDSYVLGVREPNYWQVEDDPAAEPEKSHFWESTRRADVLQPSVDQLSWRYPQDPVDIVKETPVDFELAQPVKVELPQPATVERVAVRCGESRIQVEVSQNLLGSGELINPEDITLGGCPATEVDSWSNVLVFDYELHNCGSTRVMTGDTLVYAFTLVYNPEDITLGGCPATEVDSWSNVLVFDYELHNCGSTRVMTGDTLVYAFTLVYNPDVSGGVELPQPATVERVAVRCGESRIQVEVSQDLLGSGELINPEDITLGGCPATEVDSWSNVLVFDYELHNCGSTRVMTGDTLVYAFTLVYNPDVSGGVRITRSQSMEIGVECHYQR</sequence>
<dbReference type="InParanoid" id="G3PJQ8"/>
<proteinExistence type="inferred from homology"/>
<dbReference type="GeneTree" id="ENSGT01030000234567"/>
<dbReference type="Proteomes" id="UP000007635">
    <property type="component" value="Chromosome I"/>
</dbReference>
<keyword evidence="1" id="KW-1003">Cell membrane</keyword>
<dbReference type="InterPro" id="IPR001507">
    <property type="entry name" value="ZP_dom"/>
</dbReference>